<sequence length="58" mass="6327">MIKRNFDRAPRDAMSPRHSNGTSRRVMKAYFIGGGIGSLADAAFLVRDAQLPGHDIAI</sequence>
<protein>
    <submittedName>
        <fullName evidence="2">Uncharacterized protein</fullName>
    </submittedName>
</protein>
<dbReference type="Gene3D" id="3.50.50.60">
    <property type="entry name" value="FAD/NAD(P)-binding domain"/>
    <property type="match status" value="1"/>
</dbReference>
<dbReference type="KEGG" id="bvz:BRAD3257_8413"/>
<dbReference type="AlphaFoldDB" id="A0A2U3QCA0"/>
<dbReference type="GO" id="GO:0050151">
    <property type="term" value="F:oleate hydratase activity"/>
    <property type="evidence" value="ECO:0007669"/>
    <property type="project" value="InterPro"/>
</dbReference>
<dbReference type="GO" id="GO:0071949">
    <property type="term" value="F:FAD binding"/>
    <property type="evidence" value="ECO:0007669"/>
    <property type="project" value="InterPro"/>
</dbReference>
<dbReference type="Proteomes" id="UP000246085">
    <property type="component" value="Chromosome BRAD3257"/>
</dbReference>
<dbReference type="InterPro" id="IPR010354">
    <property type="entry name" value="Oleate_hydratase"/>
</dbReference>
<accession>A0A2U3QCA0</accession>
<dbReference type="Pfam" id="PF06100">
    <property type="entry name" value="MCRA"/>
    <property type="match status" value="1"/>
</dbReference>
<evidence type="ECO:0000313" key="3">
    <source>
        <dbReference type="Proteomes" id="UP000246085"/>
    </source>
</evidence>
<organism evidence="2 3">
    <name type="scientific">Bradyrhizobium vignae</name>
    <dbReference type="NCBI Taxonomy" id="1549949"/>
    <lineage>
        <taxon>Bacteria</taxon>
        <taxon>Pseudomonadati</taxon>
        <taxon>Pseudomonadota</taxon>
        <taxon>Alphaproteobacteria</taxon>
        <taxon>Hyphomicrobiales</taxon>
        <taxon>Nitrobacteraceae</taxon>
        <taxon>Bradyrhizobium</taxon>
    </lineage>
</organism>
<gene>
    <name evidence="2" type="ORF">BRAD3257_8413</name>
</gene>
<dbReference type="EMBL" id="LS398110">
    <property type="protein sequence ID" value="SPP99000.1"/>
    <property type="molecule type" value="Genomic_DNA"/>
</dbReference>
<evidence type="ECO:0000313" key="2">
    <source>
        <dbReference type="EMBL" id="SPP99000.1"/>
    </source>
</evidence>
<proteinExistence type="predicted"/>
<feature type="region of interest" description="Disordered" evidence="1">
    <location>
        <begin position="1"/>
        <end position="22"/>
    </location>
</feature>
<evidence type="ECO:0000256" key="1">
    <source>
        <dbReference type="SAM" id="MobiDB-lite"/>
    </source>
</evidence>
<reference evidence="2 3" key="1">
    <citation type="submission" date="2018-03" db="EMBL/GenBank/DDBJ databases">
        <authorList>
            <person name="Gully D."/>
        </authorList>
    </citation>
    <scope>NUCLEOTIDE SEQUENCE [LARGE SCALE GENOMIC DNA]</scope>
    <source>
        <strain evidence="2">ORS3257</strain>
    </source>
</reference>
<dbReference type="InterPro" id="IPR036188">
    <property type="entry name" value="FAD/NAD-bd_sf"/>
</dbReference>
<name>A0A2U3QCA0_9BRAD</name>
<dbReference type="GO" id="GO:0006631">
    <property type="term" value="P:fatty acid metabolic process"/>
    <property type="evidence" value="ECO:0007669"/>
    <property type="project" value="InterPro"/>
</dbReference>
<feature type="compositionally biased region" description="Basic and acidic residues" evidence="1">
    <location>
        <begin position="1"/>
        <end position="15"/>
    </location>
</feature>